<protein>
    <recommendedName>
        <fullName evidence="3">FAF domain-containing protein</fullName>
    </recommendedName>
</protein>
<evidence type="ECO:0000313" key="5">
    <source>
        <dbReference type="Proteomes" id="UP001345219"/>
    </source>
</evidence>
<dbReference type="Pfam" id="PF11250">
    <property type="entry name" value="FAF"/>
    <property type="match status" value="1"/>
</dbReference>
<feature type="compositionally biased region" description="Polar residues" evidence="2">
    <location>
        <begin position="117"/>
        <end position="132"/>
    </location>
</feature>
<feature type="compositionally biased region" description="Basic and acidic residues" evidence="2">
    <location>
        <begin position="213"/>
        <end position="226"/>
    </location>
</feature>
<feature type="domain" description="FAF" evidence="3">
    <location>
        <begin position="146"/>
        <end position="197"/>
    </location>
</feature>
<comment type="caution">
    <text evidence="4">The sequence shown here is derived from an EMBL/GenBank/DDBJ whole genome shotgun (WGS) entry which is preliminary data.</text>
</comment>
<evidence type="ECO:0000313" key="4">
    <source>
        <dbReference type="EMBL" id="KAK4775724.1"/>
    </source>
</evidence>
<keyword evidence="5" id="KW-1185">Reference proteome</keyword>
<evidence type="ECO:0000256" key="2">
    <source>
        <dbReference type="SAM" id="MobiDB-lite"/>
    </source>
</evidence>
<dbReference type="Proteomes" id="UP001345219">
    <property type="component" value="Chromosome 18"/>
</dbReference>
<accession>A0AAN7L1M7</accession>
<gene>
    <name evidence="4" type="ORF">SAY87_023685</name>
</gene>
<dbReference type="PANTHER" id="PTHR33155:SF4">
    <property type="entry name" value="PROTEIN FANTASTIC FOUR 3"/>
    <property type="match status" value="1"/>
</dbReference>
<name>A0AAN7L1M7_9MYRT</name>
<feature type="region of interest" description="Disordered" evidence="2">
    <location>
        <begin position="66"/>
        <end position="86"/>
    </location>
</feature>
<feature type="compositionally biased region" description="Basic and acidic residues" evidence="2">
    <location>
        <begin position="253"/>
        <end position="291"/>
    </location>
</feature>
<comment type="similarity">
    <text evidence="1">Belongs to the fantastic four family.</text>
</comment>
<evidence type="ECO:0000256" key="1">
    <source>
        <dbReference type="ARBA" id="ARBA00008690"/>
    </source>
</evidence>
<feature type="region of interest" description="Disordered" evidence="2">
    <location>
        <begin position="202"/>
        <end position="293"/>
    </location>
</feature>
<dbReference type="PANTHER" id="PTHR33155">
    <property type="entry name" value="FANTASTIC FOUR-LIKE PROTEIN (DUF3049)"/>
    <property type="match status" value="1"/>
</dbReference>
<dbReference type="InterPro" id="IPR021410">
    <property type="entry name" value="FAF"/>
</dbReference>
<dbReference type="AlphaFoldDB" id="A0AAN7L1M7"/>
<proteinExistence type="inferred from homology"/>
<dbReference type="EMBL" id="JAXIOK010000003">
    <property type="protein sequence ID" value="KAK4775724.1"/>
    <property type="molecule type" value="Genomic_DNA"/>
</dbReference>
<evidence type="ECO:0000259" key="3">
    <source>
        <dbReference type="Pfam" id="PF11250"/>
    </source>
</evidence>
<sequence length="326" mass="36086">MATVLCHGLPSSFVDPLQKAELPSLQALPVTLRLKMSSQKPPADHGGWSFLQYSFSFSDNLQQESTATKDVYGPPPARQSSSTVRLSERSLQLCTENLGSETGTDVSEGDSIFSYVRNSKSPTVSPTAVTGQRSGGRKVNPPREIPPPLTTLRGAETLHVRVHRQEGRLVINSVKPTPKSPGRFQAERVDGRLRLSLILSADGHIPDTDTPESCDRQGSDSDKLQESEPDVEDQNPPARTDARFVQETNGKGHSLEGEHLSSKEHKESLPAGEEDRQDHQGGEDMTTEKLIQRPTIRIRCNEEEKDHHNHQNKMLHSWEPLWVATS</sequence>
<organism evidence="4 5">
    <name type="scientific">Trapa incisa</name>
    <dbReference type="NCBI Taxonomy" id="236973"/>
    <lineage>
        <taxon>Eukaryota</taxon>
        <taxon>Viridiplantae</taxon>
        <taxon>Streptophyta</taxon>
        <taxon>Embryophyta</taxon>
        <taxon>Tracheophyta</taxon>
        <taxon>Spermatophyta</taxon>
        <taxon>Magnoliopsida</taxon>
        <taxon>eudicotyledons</taxon>
        <taxon>Gunneridae</taxon>
        <taxon>Pentapetalae</taxon>
        <taxon>rosids</taxon>
        <taxon>malvids</taxon>
        <taxon>Myrtales</taxon>
        <taxon>Lythraceae</taxon>
        <taxon>Trapa</taxon>
    </lineage>
</organism>
<reference evidence="4 5" key="1">
    <citation type="journal article" date="2023" name="Hortic Res">
        <title>Pangenome of water caltrop reveals structural variations and asymmetric subgenome divergence after allopolyploidization.</title>
        <authorList>
            <person name="Zhang X."/>
            <person name="Chen Y."/>
            <person name="Wang L."/>
            <person name="Yuan Y."/>
            <person name="Fang M."/>
            <person name="Shi L."/>
            <person name="Lu R."/>
            <person name="Comes H.P."/>
            <person name="Ma Y."/>
            <person name="Chen Y."/>
            <person name="Huang G."/>
            <person name="Zhou Y."/>
            <person name="Zheng Z."/>
            <person name="Qiu Y."/>
        </authorList>
    </citation>
    <scope>NUCLEOTIDE SEQUENCE [LARGE SCALE GENOMIC DNA]</scope>
    <source>
        <tissue evidence="4">Roots</tissue>
    </source>
</reference>
<feature type="region of interest" description="Disordered" evidence="2">
    <location>
        <begin position="117"/>
        <end position="147"/>
    </location>
</feature>
<dbReference type="InterPro" id="IPR046431">
    <property type="entry name" value="FAF_dom"/>
</dbReference>